<evidence type="ECO:0000259" key="18">
    <source>
        <dbReference type="PROSITE" id="PS51068"/>
    </source>
</evidence>
<evidence type="ECO:0000313" key="21">
    <source>
        <dbReference type="Proteomes" id="UP000254330"/>
    </source>
</evidence>
<evidence type="ECO:0000256" key="7">
    <source>
        <dbReference type="ARBA" id="ARBA00022771"/>
    </source>
</evidence>
<dbReference type="FunFam" id="1.10.8.50:FF:000003">
    <property type="entry name" value="Formamidopyrimidine-DNA glycosylase"/>
    <property type="match status" value="1"/>
</dbReference>
<dbReference type="InterPro" id="IPR000214">
    <property type="entry name" value="Znf_DNA_glyclase/AP_lyase"/>
</dbReference>
<dbReference type="EMBL" id="SNZG01000008">
    <property type="protein sequence ID" value="TDR40539.1"/>
    <property type="molecule type" value="Genomic_DNA"/>
</dbReference>
<dbReference type="GO" id="GO:0006284">
    <property type="term" value="P:base-excision repair"/>
    <property type="evidence" value="ECO:0007669"/>
    <property type="project" value="InterPro"/>
</dbReference>
<keyword evidence="11" id="KW-0234">DNA repair</keyword>
<dbReference type="SUPFAM" id="SSF81624">
    <property type="entry name" value="N-terminal domain of MutM-like DNA repair proteins"/>
    <property type="match status" value="1"/>
</dbReference>
<reference evidence="20 22" key="2">
    <citation type="submission" date="2019-03" db="EMBL/GenBank/DDBJ databases">
        <title>Genomic Encyclopedia of Type Strains, Phase IV (KMG-IV): sequencing the most valuable type-strain genomes for metagenomic binning, comparative biology and taxonomic classification.</title>
        <authorList>
            <person name="Goeker M."/>
        </authorList>
    </citation>
    <scope>NUCLEOTIDE SEQUENCE [LARGE SCALE GENOMIC DNA]</scope>
    <source>
        <strain evidence="20 22">DSM 20580</strain>
    </source>
</reference>
<dbReference type="CDD" id="cd08966">
    <property type="entry name" value="EcFpg-like_N"/>
    <property type="match status" value="1"/>
</dbReference>
<dbReference type="PANTHER" id="PTHR22993">
    <property type="entry name" value="FORMAMIDOPYRIMIDINE-DNA GLYCOSYLASE"/>
    <property type="match status" value="1"/>
</dbReference>
<evidence type="ECO:0000256" key="8">
    <source>
        <dbReference type="ARBA" id="ARBA00022801"/>
    </source>
</evidence>
<keyword evidence="14 19" id="KW-0326">Glycosidase</keyword>
<keyword evidence="12 20" id="KW-0456">Lyase</keyword>
<evidence type="ECO:0000256" key="15">
    <source>
        <dbReference type="ARBA" id="ARBA00044632"/>
    </source>
</evidence>
<comment type="catalytic activity">
    <reaction evidence="1">
        <text>Hydrolysis of DNA containing ring-opened 7-methylguanine residues, releasing 2,6-diamino-4-hydroxy-5-(N-methyl)formamidopyrimidine.</text>
        <dbReference type="EC" id="3.2.2.23"/>
    </reaction>
</comment>
<dbReference type="GO" id="GO:0034039">
    <property type="term" value="F:8-oxo-7,8-dihydroguanine DNA N-glycosylase activity"/>
    <property type="evidence" value="ECO:0007669"/>
    <property type="project" value="TreeGrafter"/>
</dbReference>
<dbReference type="InterPro" id="IPR012319">
    <property type="entry name" value="FPG_cat"/>
</dbReference>
<evidence type="ECO:0000256" key="9">
    <source>
        <dbReference type="ARBA" id="ARBA00022833"/>
    </source>
</evidence>
<dbReference type="GO" id="GO:0003684">
    <property type="term" value="F:damaged DNA binding"/>
    <property type="evidence" value="ECO:0007669"/>
    <property type="project" value="InterPro"/>
</dbReference>
<dbReference type="PROSITE" id="PS51068">
    <property type="entry name" value="FPG_CAT"/>
    <property type="match status" value="1"/>
</dbReference>
<sequence length="290" mass="32531">MPELPEVEGVVRSLKPVVEGKTIQSVQISPTVKASHEVGKQSIVKGTTPEQLIEHLEGMKIVKITRRSKYILFDLERDGQQFKMINHLGMSGGWFDLKNAEEIQEGKFQNHRHVELQLDGDQTLVYADIRRFGEVRLVENLAQFPPILKLAPEPFDADAKQYFLDCCNLPKYKNKEIKAVIMDGQVLCGCGNIYATEALFRAGIRPGRKTSLISGTKKEQLFDTIVAVLLESIAFGGSSISDYRNINGEAGGMQDRLKMYGMNICPMCHTNTKQKTIAGRNSYYCPNCQK</sequence>
<reference evidence="19 21" key="1">
    <citation type="submission" date="2018-06" db="EMBL/GenBank/DDBJ databases">
        <authorList>
            <consortium name="Pathogen Informatics"/>
            <person name="Doyle S."/>
        </authorList>
    </citation>
    <scope>NUCLEOTIDE SEQUENCE [LARGE SCALE GENOMIC DNA]</scope>
    <source>
        <strain evidence="19 21">NCTC10597</strain>
    </source>
</reference>
<dbReference type="Pfam" id="PF01149">
    <property type="entry name" value="Fapy_DNA_glyco"/>
    <property type="match status" value="1"/>
</dbReference>
<dbReference type="InterPro" id="IPR015886">
    <property type="entry name" value="H2TH_FPG"/>
</dbReference>
<evidence type="ECO:0000256" key="1">
    <source>
        <dbReference type="ARBA" id="ARBA00001668"/>
    </source>
</evidence>
<evidence type="ECO:0000256" key="16">
    <source>
        <dbReference type="PROSITE-ProRule" id="PRU00391"/>
    </source>
</evidence>
<dbReference type="SMART" id="SM01232">
    <property type="entry name" value="H2TH"/>
    <property type="match status" value="1"/>
</dbReference>
<name>A0A8B4QCB8_9BACL</name>
<evidence type="ECO:0000256" key="10">
    <source>
        <dbReference type="ARBA" id="ARBA00023125"/>
    </source>
</evidence>
<dbReference type="RefSeq" id="WP_109349030.1">
    <property type="nucleotide sequence ID" value="NZ_BJUE01000004.1"/>
</dbReference>
<evidence type="ECO:0000256" key="6">
    <source>
        <dbReference type="ARBA" id="ARBA00022763"/>
    </source>
</evidence>
<dbReference type="SMART" id="SM00898">
    <property type="entry name" value="Fapy_DNA_glyco"/>
    <property type="match status" value="1"/>
</dbReference>
<dbReference type="InterPro" id="IPR010979">
    <property type="entry name" value="Ribosomal_uS13-like_H2TH"/>
</dbReference>
<dbReference type="Proteomes" id="UP000254330">
    <property type="component" value="Unassembled WGS sequence"/>
</dbReference>
<dbReference type="AlphaFoldDB" id="A0A8B4QCB8"/>
<evidence type="ECO:0000256" key="3">
    <source>
        <dbReference type="ARBA" id="ARBA00009409"/>
    </source>
</evidence>
<dbReference type="Gene3D" id="3.20.190.10">
    <property type="entry name" value="MutM-like, N-terminal"/>
    <property type="match status" value="1"/>
</dbReference>
<dbReference type="NCBIfam" id="NF002211">
    <property type="entry name" value="PRK01103.1"/>
    <property type="match status" value="1"/>
</dbReference>
<evidence type="ECO:0000313" key="22">
    <source>
        <dbReference type="Proteomes" id="UP000294641"/>
    </source>
</evidence>
<keyword evidence="5" id="KW-0479">Metal-binding</keyword>
<comment type="cofactor">
    <cofactor evidence="2">
        <name>Zn(2+)</name>
        <dbReference type="ChEBI" id="CHEBI:29105"/>
    </cofactor>
</comment>
<keyword evidence="9" id="KW-0862">Zinc</keyword>
<dbReference type="PROSITE" id="PS51066">
    <property type="entry name" value="ZF_FPG_2"/>
    <property type="match status" value="1"/>
</dbReference>
<gene>
    <name evidence="19" type="primary">mutM</name>
    <name evidence="20" type="ORF">DFR61_10853</name>
    <name evidence="19" type="ORF">NCTC10597_01998</name>
</gene>
<feature type="domain" description="Formamidopyrimidine-DNA glycosylase catalytic" evidence="18">
    <location>
        <begin position="2"/>
        <end position="133"/>
    </location>
</feature>
<dbReference type="EMBL" id="UGNP01000001">
    <property type="protein sequence ID" value="STX10278.1"/>
    <property type="molecule type" value="Genomic_DNA"/>
</dbReference>
<protein>
    <submittedName>
        <fullName evidence="20">DNA-(Apurinic or apyrimidinic site) lyase</fullName>
    </submittedName>
    <submittedName>
        <fullName evidence="19">Formamidopyrimidine-DNA glycosylase</fullName>
        <ecNumber evidence="19">3.2.2.23</ecNumber>
    </submittedName>
</protein>
<dbReference type="SUPFAM" id="SSF57716">
    <property type="entry name" value="Glucocorticoid receptor-like (DNA-binding domain)"/>
    <property type="match status" value="1"/>
</dbReference>
<feature type="domain" description="FPG-type" evidence="17">
    <location>
        <begin position="258"/>
        <end position="290"/>
    </location>
</feature>
<keyword evidence="13" id="KW-0511">Multifunctional enzyme</keyword>
<dbReference type="Gene3D" id="1.10.8.50">
    <property type="match status" value="1"/>
</dbReference>
<dbReference type="GO" id="GO:0003690">
    <property type="term" value="F:double-stranded DNA binding"/>
    <property type="evidence" value="ECO:0007669"/>
    <property type="project" value="UniProtKB-ARBA"/>
</dbReference>
<evidence type="ECO:0000259" key="17">
    <source>
        <dbReference type="PROSITE" id="PS51066"/>
    </source>
</evidence>
<evidence type="ECO:0000256" key="11">
    <source>
        <dbReference type="ARBA" id="ARBA00023204"/>
    </source>
</evidence>
<keyword evidence="8 19" id="KW-0378">Hydrolase</keyword>
<dbReference type="GO" id="GO:0140078">
    <property type="term" value="F:class I DNA-(apurinic or apyrimidinic site) endonuclease activity"/>
    <property type="evidence" value="ECO:0007669"/>
    <property type="project" value="UniProtKB-EC"/>
</dbReference>
<dbReference type="OrthoDB" id="9800855at2"/>
<evidence type="ECO:0000256" key="12">
    <source>
        <dbReference type="ARBA" id="ARBA00023239"/>
    </source>
</evidence>
<dbReference type="PANTHER" id="PTHR22993:SF9">
    <property type="entry name" value="FORMAMIDOPYRIMIDINE-DNA GLYCOSYLASE"/>
    <property type="match status" value="1"/>
</dbReference>
<comment type="catalytic activity">
    <reaction evidence="15">
        <text>2'-deoxyribonucleotide-(2'-deoxyribose 5'-phosphate)-2'-deoxyribonucleotide-DNA = a 3'-end 2'-deoxyribonucleotide-(2,3-dehydro-2,3-deoxyribose 5'-phosphate)-DNA + a 5'-end 5'-phospho-2'-deoxyribonucleoside-DNA + H(+)</text>
        <dbReference type="Rhea" id="RHEA:66592"/>
        <dbReference type="Rhea" id="RHEA-COMP:13180"/>
        <dbReference type="Rhea" id="RHEA-COMP:16897"/>
        <dbReference type="Rhea" id="RHEA-COMP:17067"/>
        <dbReference type="ChEBI" id="CHEBI:15378"/>
        <dbReference type="ChEBI" id="CHEBI:136412"/>
        <dbReference type="ChEBI" id="CHEBI:157695"/>
        <dbReference type="ChEBI" id="CHEBI:167181"/>
        <dbReference type="EC" id="4.2.99.18"/>
    </reaction>
</comment>
<comment type="similarity">
    <text evidence="3">Belongs to the FPG family.</text>
</comment>
<evidence type="ECO:0000256" key="5">
    <source>
        <dbReference type="ARBA" id="ARBA00022723"/>
    </source>
</evidence>
<dbReference type="InterPro" id="IPR035937">
    <property type="entry name" value="FPG_N"/>
</dbReference>
<comment type="caution">
    <text evidence="19">The sequence shown here is derived from an EMBL/GenBank/DDBJ whole genome shotgun (WGS) entry which is preliminary data.</text>
</comment>
<dbReference type="Proteomes" id="UP000294641">
    <property type="component" value="Unassembled WGS sequence"/>
</dbReference>
<proteinExistence type="inferred from homology"/>
<keyword evidence="10" id="KW-0238">DNA-binding</keyword>
<dbReference type="NCBIfam" id="TIGR00577">
    <property type="entry name" value="fpg"/>
    <property type="match status" value="1"/>
</dbReference>
<dbReference type="EC" id="3.2.2.23" evidence="19"/>
<dbReference type="GO" id="GO:0008270">
    <property type="term" value="F:zinc ion binding"/>
    <property type="evidence" value="ECO:0007669"/>
    <property type="project" value="UniProtKB-KW"/>
</dbReference>
<keyword evidence="22" id="KW-1185">Reference proteome</keyword>
<evidence type="ECO:0000313" key="19">
    <source>
        <dbReference type="EMBL" id="STX10278.1"/>
    </source>
</evidence>
<accession>A0A8B4QCB8</accession>
<evidence type="ECO:0000313" key="20">
    <source>
        <dbReference type="EMBL" id="TDR40539.1"/>
    </source>
</evidence>
<comment type="subunit">
    <text evidence="4">Monomer.</text>
</comment>
<dbReference type="SUPFAM" id="SSF46946">
    <property type="entry name" value="S13-like H2TH domain"/>
    <property type="match status" value="1"/>
</dbReference>
<evidence type="ECO:0000256" key="4">
    <source>
        <dbReference type="ARBA" id="ARBA00011245"/>
    </source>
</evidence>
<dbReference type="Pfam" id="PF06831">
    <property type="entry name" value="H2TH"/>
    <property type="match status" value="1"/>
</dbReference>
<keyword evidence="6" id="KW-0227">DNA damage</keyword>
<evidence type="ECO:0000256" key="13">
    <source>
        <dbReference type="ARBA" id="ARBA00023268"/>
    </source>
</evidence>
<keyword evidence="7 16" id="KW-0863">Zinc-finger</keyword>
<evidence type="ECO:0000256" key="14">
    <source>
        <dbReference type="ARBA" id="ARBA00023295"/>
    </source>
</evidence>
<dbReference type="InterPro" id="IPR020629">
    <property type="entry name" value="FPG_Glyclase"/>
</dbReference>
<evidence type="ECO:0000256" key="2">
    <source>
        <dbReference type="ARBA" id="ARBA00001947"/>
    </source>
</evidence>
<organism evidence="19 21">
    <name type="scientific">Kurthia zopfii</name>
    <dbReference type="NCBI Taxonomy" id="1650"/>
    <lineage>
        <taxon>Bacteria</taxon>
        <taxon>Bacillati</taxon>
        <taxon>Bacillota</taxon>
        <taxon>Bacilli</taxon>
        <taxon>Bacillales</taxon>
        <taxon>Caryophanaceae</taxon>
        <taxon>Kurthia</taxon>
    </lineage>
</organism>